<sequence length="99" mass="11420">MASQQSFADLEAPVVAAERLAQKAYDRGAVENVFSRYMHLHNHFEDEQIKFLWYTNNGVYTDYDSIMAYHTGRPAPKGKLILHYTEDGKSTGRHGEWCH</sequence>
<name>A0AAJ0DCI7_9PEZI</name>
<evidence type="ECO:0000313" key="1">
    <source>
        <dbReference type="EMBL" id="KAK3047508.1"/>
    </source>
</evidence>
<dbReference type="AlphaFoldDB" id="A0AAJ0DCI7"/>
<keyword evidence="2" id="KW-1185">Reference proteome</keyword>
<dbReference type="Proteomes" id="UP001271007">
    <property type="component" value="Unassembled WGS sequence"/>
</dbReference>
<reference evidence="1" key="1">
    <citation type="submission" date="2023-04" db="EMBL/GenBank/DDBJ databases">
        <title>Black Yeasts Isolated from many extreme environments.</title>
        <authorList>
            <person name="Coleine C."/>
            <person name="Stajich J.E."/>
            <person name="Selbmann L."/>
        </authorList>
    </citation>
    <scope>NUCLEOTIDE SEQUENCE</scope>
    <source>
        <strain evidence="1">CCFEE 5312</strain>
    </source>
</reference>
<proteinExistence type="predicted"/>
<dbReference type="EMBL" id="JAWDJX010000061">
    <property type="protein sequence ID" value="KAK3047508.1"/>
    <property type="molecule type" value="Genomic_DNA"/>
</dbReference>
<protein>
    <submittedName>
        <fullName evidence="1">Uncharacterized protein</fullName>
    </submittedName>
</protein>
<gene>
    <name evidence="1" type="ORF">LTR09_011137</name>
</gene>
<organism evidence="1 2">
    <name type="scientific">Extremus antarcticus</name>
    <dbReference type="NCBI Taxonomy" id="702011"/>
    <lineage>
        <taxon>Eukaryota</taxon>
        <taxon>Fungi</taxon>
        <taxon>Dikarya</taxon>
        <taxon>Ascomycota</taxon>
        <taxon>Pezizomycotina</taxon>
        <taxon>Dothideomycetes</taxon>
        <taxon>Dothideomycetidae</taxon>
        <taxon>Mycosphaerellales</taxon>
        <taxon>Extremaceae</taxon>
        <taxon>Extremus</taxon>
    </lineage>
</organism>
<evidence type="ECO:0000313" key="2">
    <source>
        <dbReference type="Proteomes" id="UP001271007"/>
    </source>
</evidence>
<comment type="caution">
    <text evidence="1">The sequence shown here is derived from an EMBL/GenBank/DDBJ whole genome shotgun (WGS) entry which is preliminary data.</text>
</comment>
<accession>A0AAJ0DCI7</accession>